<accession>A0A0G4FCK2</accession>
<gene>
    <name evidence="8" type="ORF">Cvel_16377</name>
</gene>
<dbReference type="EMBL" id="CDMZ01000285">
    <property type="protein sequence ID" value="CEM10950.1"/>
    <property type="molecule type" value="Genomic_DNA"/>
</dbReference>
<feature type="compositionally biased region" description="Basic and acidic residues" evidence="6">
    <location>
        <begin position="749"/>
        <end position="761"/>
    </location>
</feature>
<dbReference type="CDD" id="cd03112">
    <property type="entry name" value="CobW-like"/>
    <property type="match status" value="1"/>
</dbReference>
<dbReference type="SMART" id="SM00833">
    <property type="entry name" value="CobW_C"/>
    <property type="match status" value="1"/>
</dbReference>
<dbReference type="Gene3D" id="3.30.1220.10">
    <property type="entry name" value="CobW-like, C-terminal domain"/>
    <property type="match status" value="1"/>
</dbReference>
<feature type="compositionally biased region" description="Basic residues" evidence="6">
    <location>
        <begin position="381"/>
        <end position="398"/>
    </location>
</feature>
<dbReference type="Pfam" id="PF07683">
    <property type="entry name" value="CobW_C"/>
    <property type="match status" value="1"/>
</dbReference>
<dbReference type="InterPro" id="IPR051316">
    <property type="entry name" value="Zinc-reg_GTPase_activator"/>
</dbReference>
<dbReference type="InterPro" id="IPR027417">
    <property type="entry name" value="P-loop_NTPase"/>
</dbReference>
<protein>
    <recommendedName>
        <fullName evidence="7">CobW C-terminal domain-containing protein</fullName>
    </recommendedName>
</protein>
<name>A0A0G4FCK2_9ALVE</name>
<dbReference type="Gene3D" id="3.40.50.300">
    <property type="entry name" value="P-loop containing nucleotide triphosphate hydrolases"/>
    <property type="match status" value="1"/>
</dbReference>
<sequence>MWKLTVALHPEADVPNDAEIPPVHGVEIAPTADVNLFLSKAEESLLGPHGMRAVSCLLISPSRDRVLPIGAAVSECVGDGETVWLLGHLHHARRQSAHSADETDLAPDRRIPVTILTGFLGSGKTTTLNHLLHVQRDKRVAVIENEFGAVPIDNDLLTTKLSSAEQVVVMDNGCMCCTMRGDLLGAFEAVMQTAKGSTEGELALDSVVIETTGMADPMPIVRTFMQSAAICEKFRLEGVVTLVDCRNIRHRLLEGMSERLASLEPGAVDEAFQQILFADKIILNKVDLVTANEALEVWEGVRAVNADARTIPTHRGRIPPALLAGGGARRLLTGDDEHFMEIESEQEEECGEGCGHDHSHSHDHGHGHGHGEEDCHEHGHGHSHGHNEKKKMKKKKSRHVSDVGSFSLVKEDTEVDPMAFARWVRLLSTLPKERGQVYRSKAVLAQRGSGRKLVFHAVCDVVEKHAWGHWDADERRGCKIVFIGRSLDKQFLTDSFVACLRPVSSWAIAQTPSLPAHPSTAAAGAAGGGSPQGDQEMDGRSRLEKLLLHTPEVFSRCLLFLPSIDAVKCGLSSSCMAGSVLLSDCTLFLAAEGVEKQPDKKRIAEGLHPAEGPKSFVKGLYLHHLVSAPVMSSYVKAVQQSGVEVVESGGLRFTSAEEVESLCVTLMELCEIGDGTCKSYVGDFKWRPENIKIFFASPTAAASSSMLKITYENEEEDEEDDLKFRIVVKPYEEGDETLAAAQPSSGASAKKEAEGAKEGKETAGSPPPVELQGGERPLRVRVQTIGGRSASQVYICALHSVCASFQLHIAVPDHRIPIFDAGVNLFKGHPLLSEMERMSRLRFLLRVKPDGSGPLEQMCGCC</sequence>
<keyword evidence="1" id="KW-0547">Nucleotide-binding</keyword>
<evidence type="ECO:0000256" key="4">
    <source>
        <dbReference type="ARBA" id="ARBA00034320"/>
    </source>
</evidence>
<keyword evidence="2" id="KW-0378">Hydrolase</keyword>
<dbReference type="GO" id="GO:0000166">
    <property type="term" value="F:nucleotide binding"/>
    <property type="evidence" value="ECO:0007669"/>
    <property type="project" value="UniProtKB-KW"/>
</dbReference>
<dbReference type="InterPro" id="IPR036627">
    <property type="entry name" value="CobW-likC_sf"/>
</dbReference>
<evidence type="ECO:0000256" key="2">
    <source>
        <dbReference type="ARBA" id="ARBA00022801"/>
    </source>
</evidence>
<evidence type="ECO:0000256" key="6">
    <source>
        <dbReference type="SAM" id="MobiDB-lite"/>
    </source>
</evidence>
<feature type="domain" description="CobW C-terminal" evidence="7">
    <location>
        <begin position="403"/>
        <end position="500"/>
    </location>
</feature>
<dbReference type="GO" id="GO:0005737">
    <property type="term" value="C:cytoplasm"/>
    <property type="evidence" value="ECO:0007669"/>
    <property type="project" value="TreeGrafter"/>
</dbReference>
<dbReference type="PANTHER" id="PTHR13748">
    <property type="entry name" value="COBW-RELATED"/>
    <property type="match status" value="1"/>
</dbReference>
<feature type="compositionally biased region" description="Basic and acidic residues" evidence="6">
    <location>
        <begin position="354"/>
        <end position="380"/>
    </location>
</feature>
<evidence type="ECO:0000256" key="1">
    <source>
        <dbReference type="ARBA" id="ARBA00022741"/>
    </source>
</evidence>
<organism evidence="8">
    <name type="scientific">Chromera velia CCMP2878</name>
    <dbReference type="NCBI Taxonomy" id="1169474"/>
    <lineage>
        <taxon>Eukaryota</taxon>
        <taxon>Sar</taxon>
        <taxon>Alveolata</taxon>
        <taxon>Colpodellida</taxon>
        <taxon>Chromeraceae</taxon>
        <taxon>Chromera</taxon>
    </lineage>
</organism>
<evidence type="ECO:0000256" key="3">
    <source>
        <dbReference type="ARBA" id="ARBA00023186"/>
    </source>
</evidence>
<feature type="region of interest" description="Disordered" evidence="6">
    <location>
        <begin position="345"/>
        <end position="399"/>
    </location>
</feature>
<dbReference type="InterPro" id="IPR003495">
    <property type="entry name" value="CobW/HypB/UreG_nucleotide-bd"/>
</dbReference>
<dbReference type="SUPFAM" id="SSF52540">
    <property type="entry name" value="P-loop containing nucleoside triphosphate hydrolases"/>
    <property type="match status" value="1"/>
</dbReference>
<dbReference type="InterPro" id="IPR011629">
    <property type="entry name" value="CobW-like_C"/>
</dbReference>
<evidence type="ECO:0000313" key="8">
    <source>
        <dbReference type="EMBL" id="CEM10950.1"/>
    </source>
</evidence>
<dbReference type="GO" id="GO:0016787">
    <property type="term" value="F:hydrolase activity"/>
    <property type="evidence" value="ECO:0007669"/>
    <property type="project" value="UniProtKB-KW"/>
</dbReference>
<dbReference type="VEuPathDB" id="CryptoDB:Cvel_16377"/>
<comment type="similarity">
    <text evidence="4">Belongs to the SIMIBI class G3E GTPase family. ZNG1 subfamily.</text>
</comment>
<dbReference type="Pfam" id="PF02492">
    <property type="entry name" value="cobW"/>
    <property type="match status" value="1"/>
</dbReference>
<dbReference type="SUPFAM" id="SSF90002">
    <property type="entry name" value="Hypothetical protein YjiA, C-terminal domain"/>
    <property type="match status" value="1"/>
</dbReference>
<keyword evidence="3" id="KW-0143">Chaperone</keyword>
<reference evidence="8" key="1">
    <citation type="submission" date="2014-11" db="EMBL/GenBank/DDBJ databases">
        <authorList>
            <person name="Otto D Thomas"/>
            <person name="Naeem Raeece"/>
        </authorList>
    </citation>
    <scope>NUCLEOTIDE SEQUENCE</scope>
</reference>
<dbReference type="AlphaFoldDB" id="A0A0G4FCK2"/>
<comment type="catalytic activity">
    <reaction evidence="5">
        <text>GTP + H2O = GDP + phosphate + H(+)</text>
        <dbReference type="Rhea" id="RHEA:19669"/>
        <dbReference type="ChEBI" id="CHEBI:15377"/>
        <dbReference type="ChEBI" id="CHEBI:15378"/>
        <dbReference type="ChEBI" id="CHEBI:37565"/>
        <dbReference type="ChEBI" id="CHEBI:43474"/>
        <dbReference type="ChEBI" id="CHEBI:58189"/>
    </reaction>
    <physiologicalReaction direction="left-to-right" evidence="5">
        <dbReference type="Rhea" id="RHEA:19670"/>
    </physiologicalReaction>
</comment>
<evidence type="ECO:0000256" key="5">
    <source>
        <dbReference type="ARBA" id="ARBA00049117"/>
    </source>
</evidence>
<feature type="region of interest" description="Disordered" evidence="6">
    <location>
        <begin position="517"/>
        <end position="538"/>
    </location>
</feature>
<feature type="region of interest" description="Disordered" evidence="6">
    <location>
        <begin position="737"/>
        <end position="777"/>
    </location>
</feature>
<evidence type="ECO:0000259" key="7">
    <source>
        <dbReference type="SMART" id="SM00833"/>
    </source>
</evidence>
<proteinExistence type="inferred from homology"/>
<dbReference type="PANTHER" id="PTHR13748:SF62">
    <property type="entry name" value="COBW DOMAIN-CONTAINING PROTEIN"/>
    <property type="match status" value="1"/>
</dbReference>